<dbReference type="AlphaFoldDB" id="A0A8S9P0F0"/>
<organism evidence="1 2">
    <name type="scientific">Brassica cretica</name>
    <name type="common">Mustard</name>
    <dbReference type="NCBI Taxonomy" id="69181"/>
    <lineage>
        <taxon>Eukaryota</taxon>
        <taxon>Viridiplantae</taxon>
        <taxon>Streptophyta</taxon>
        <taxon>Embryophyta</taxon>
        <taxon>Tracheophyta</taxon>
        <taxon>Spermatophyta</taxon>
        <taxon>Magnoliopsida</taxon>
        <taxon>eudicotyledons</taxon>
        <taxon>Gunneridae</taxon>
        <taxon>Pentapetalae</taxon>
        <taxon>rosids</taxon>
        <taxon>malvids</taxon>
        <taxon>Brassicales</taxon>
        <taxon>Brassicaceae</taxon>
        <taxon>Brassiceae</taxon>
        <taxon>Brassica</taxon>
    </lineage>
</organism>
<reference evidence="1" key="1">
    <citation type="submission" date="2019-12" db="EMBL/GenBank/DDBJ databases">
        <title>Genome sequencing and annotation of Brassica cretica.</title>
        <authorList>
            <person name="Studholme D.J."/>
            <person name="Sarris P."/>
        </authorList>
    </citation>
    <scope>NUCLEOTIDE SEQUENCE</scope>
    <source>
        <strain evidence="1">PFS-109/04</strain>
        <tissue evidence="1">Leaf</tissue>
    </source>
</reference>
<protein>
    <submittedName>
        <fullName evidence="1">Uncharacterized protein</fullName>
    </submittedName>
</protein>
<comment type="caution">
    <text evidence="1">The sequence shown here is derived from an EMBL/GenBank/DDBJ whole genome shotgun (WGS) entry which is preliminary data.</text>
</comment>
<name>A0A8S9P0F0_BRACR</name>
<gene>
    <name evidence="1" type="ORF">F2Q69_00006606</name>
</gene>
<proteinExistence type="predicted"/>
<accession>A0A8S9P0F0</accession>
<evidence type="ECO:0000313" key="2">
    <source>
        <dbReference type="Proteomes" id="UP000712600"/>
    </source>
</evidence>
<sequence>MQPPFCLIQKRKRSSTENSRRPETLAVELSLSLLRRLSLSSLSPRCRTLSLSSPAPCGGGGDRISISSSLSLVSRSGSRSRLRWSVLNPSCSHNLSAMCIVCGTDNGWRLVNESKYKSK</sequence>
<evidence type="ECO:0000313" key="1">
    <source>
        <dbReference type="EMBL" id="KAF3509456.1"/>
    </source>
</evidence>
<dbReference type="Proteomes" id="UP000712600">
    <property type="component" value="Unassembled WGS sequence"/>
</dbReference>
<dbReference type="EMBL" id="QGKX02001521">
    <property type="protein sequence ID" value="KAF3509456.1"/>
    <property type="molecule type" value="Genomic_DNA"/>
</dbReference>